<sequence length="130" mass="15092">MYLYGHLRTDEGPLRWEHRWPILEQELIRLNADILGLQEVQYDHYDSCFRSSMSRGQVLRLRCKKTGQELIYANTHLIFNSARGDIKIGQLAMLFANIIDELSKSPCPVIINGDLNIEPLSYVYTYISES</sequence>
<accession>A0A2G9TJM1</accession>
<organism evidence="1 2">
    <name type="scientific">Teladorsagia circumcincta</name>
    <name type="common">Brown stomach worm</name>
    <name type="synonym">Ostertagia circumcincta</name>
    <dbReference type="NCBI Taxonomy" id="45464"/>
    <lineage>
        <taxon>Eukaryota</taxon>
        <taxon>Metazoa</taxon>
        <taxon>Ecdysozoa</taxon>
        <taxon>Nematoda</taxon>
        <taxon>Chromadorea</taxon>
        <taxon>Rhabditida</taxon>
        <taxon>Rhabditina</taxon>
        <taxon>Rhabditomorpha</taxon>
        <taxon>Strongyloidea</taxon>
        <taxon>Trichostrongylidae</taxon>
        <taxon>Teladorsagia</taxon>
    </lineage>
</organism>
<dbReference type="OrthoDB" id="10253982at2759"/>
<feature type="non-terminal residue" evidence="1">
    <location>
        <position position="130"/>
    </location>
</feature>
<protein>
    <submittedName>
        <fullName evidence="1">Uncharacterized protein</fullName>
    </submittedName>
</protein>
<dbReference type="EMBL" id="KZ362145">
    <property type="protein sequence ID" value="PIO58159.1"/>
    <property type="molecule type" value="Genomic_DNA"/>
</dbReference>
<dbReference type="Gene3D" id="3.60.10.10">
    <property type="entry name" value="Endonuclease/exonuclease/phosphatase"/>
    <property type="match status" value="2"/>
</dbReference>
<dbReference type="InterPro" id="IPR050410">
    <property type="entry name" value="CCR4/nocturin_mRNA_transcr"/>
</dbReference>
<dbReference type="GO" id="GO:0000175">
    <property type="term" value="F:3'-5'-RNA exonuclease activity"/>
    <property type="evidence" value="ECO:0007669"/>
    <property type="project" value="TreeGrafter"/>
</dbReference>
<evidence type="ECO:0000313" key="1">
    <source>
        <dbReference type="EMBL" id="PIO58159.1"/>
    </source>
</evidence>
<dbReference type="Proteomes" id="UP000230423">
    <property type="component" value="Unassembled WGS sequence"/>
</dbReference>
<dbReference type="InterPro" id="IPR036691">
    <property type="entry name" value="Endo/exonu/phosph_ase_sf"/>
</dbReference>
<dbReference type="PANTHER" id="PTHR12121">
    <property type="entry name" value="CARBON CATABOLITE REPRESSOR PROTEIN 4"/>
    <property type="match status" value="1"/>
</dbReference>
<dbReference type="AlphaFoldDB" id="A0A2G9TJM1"/>
<name>A0A2G9TJM1_TELCI</name>
<evidence type="ECO:0000313" key="2">
    <source>
        <dbReference type="Proteomes" id="UP000230423"/>
    </source>
</evidence>
<dbReference type="SUPFAM" id="SSF56219">
    <property type="entry name" value="DNase I-like"/>
    <property type="match status" value="1"/>
</dbReference>
<dbReference type="PANTHER" id="PTHR12121:SF34">
    <property type="entry name" value="PROTEIN ANGEL"/>
    <property type="match status" value="1"/>
</dbReference>
<gene>
    <name evidence="1" type="ORF">TELCIR_20411</name>
</gene>
<proteinExistence type="predicted"/>
<keyword evidence="2" id="KW-1185">Reference proteome</keyword>
<reference evidence="1 2" key="1">
    <citation type="submission" date="2015-09" db="EMBL/GenBank/DDBJ databases">
        <title>Draft genome of the parasitic nematode Teladorsagia circumcincta isolate WARC Sus (inbred).</title>
        <authorList>
            <person name="Mitreva M."/>
        </authorList>
    </citation>
    <scope>NUCLEOTIDE SEQUENCE [LARGE SCALE GENOMIC DNA]</scope>
    <source>
        <strain evidence="1 2">S</strain>
    </source>
</reference>